<dbReference type="Proteomes" id="UP000886998">
    <property type="component" value="Unassembled WGS sequence"/>
</dbReference>
<gene>
    <name evidence="2" type="ORF">TNIN_499111</name>
</gene>
<reference evidence="2" key="1">
    <citation type="submission" date="2020-08" db="EMBL/GenBank/DDBJ databases">
        <title>Multicomponent nature underlies the extraordinary mechanical properties of spider dragline silk.</title>
        <authorList>
            <person name="Kono N."/>
            <person name="Nakamura H."/>
            <person name="Mori M."/>
            <person name="Yoshida Y."/>
            <person name="Ohtoshi R."/>
            <person name="Malay A.D."/>
            <person name="Moran D.A.P."/>
            <person name="Tomita M."/>
            <person name="Numata K."/>
            <person name="Arakawa K."/>
        </authorList>
    </citation>
    <scope>NUCLEOTIDE SEQUENCE</scope>
</reference>
<organism evidence="2 3">
    <name type="scientific">Trichonephila inaurata madagascariensis</name>
    <dbReference type="NCBI Taxonomy" id="2747483"/>
    <lineage>
        <taxon>Eukaryota</taxon>
        <taxon>Metazoa</taxon>
        <taxon>Ecdysozoa</taxon>
        <taxon>Arthropoda</taxon>
        <taxon>Chelicerata</taxon>
        <taxon>Arachnida</taxon>
        <taxon>Araneae</taxon>
        <taxon>Araneomorphae</taxon>
        <taxon>Entelegynae</taxon>
        <taxon>Araneoidea</taxon>
        <taxon>Nephilidae</taxon>
        <taxon>Trichonephila</taxon>
        <taxon>Trichonephila inaurata</taxon>
    </lineage>
</organism>
<accession>A0A8X7BNY2</accession>
<evidence type="ECO:0000256" key="1">
    <source>
        <dbReference type="SAM" id="MobiDB-lite"/>
    </source>
</evidence>
<dbReference type="AlphaFoldDB" id="A0A8X7BNY2"/>
<protein>
    <submittedName>
        <fullName evidence="2">Uncharacterized protein</fullName>
    </submittedName>
</protein>
<dbReference type="EMBL" id="BMAV01001244">
    <property type="protein sequence ID" value="GFY39181.1"/>
    <property type="molecule type" value="Genomic_DNA"/>
</dbReference>
<comment type="caution">
    <text evidence="2">The sequence shown here is derived from an EMBL/GenBank/DDBJ whole genome shotgun (WGS) entry which is preliminary data.</text>
</comment>
<sequence>MFSSLKFPQLFLSLRKKGSTRNDAICDKICGVISSLRERSPLLFLFIQVVVGKTHTGLLHSEGKNTSEEKERSQDEERHSRVSHGRYQVFQK</sequence>
<feature type="region of interest" description="Disordered" evidence="1">
    <location>
        <begin position="59"/>
        <end position="92"/>
    </location>
</feature>
<evidence type="ECO:0000313" key="2">
    <source>
        <dbReference type="EMBL" id="GFY39181.1"/>
    </source>
</evidence>
<name>A0A8X7BNY2_9ARAC</name>
<feature type="compositionally biased region" description="Basic and acidic residues" evidence="1">
    <location>
        <begin position="61"/>
        <end position="80"/>
    </location>
</feature>
<evidence type="ECO:0000313" key="3">
    <source>
        <dbReference type="Proteomes" id="UP000886998"/>
    </source>
</evidence>
<keyword evidence="3" id="KW-1185">Reference proteome</keyword>
<proteinExistence type="predicted"/>